<sequence length="802" mass="87850">MARNHDDKSKDKRGLDRRSLLIGAAGGAAVAGAAGAGVVALDRTARKLVTPAAVEGGGPAEIAESFADSRPAYAEHPKPAAEAPNLIVIVLDDVGFADLGCYGSEIATPNMDRIAAEGLRYANFRTCAMCSPTRAALMTGLNHHSAAVGWLADLDAGYPGYRGDLTPEAATMAEVLQEKGWSTLHVGKWHVNVAHSNGANGPTHNWPTHRGFERAYWFQGHSTDYFRPAELLEGTAPVEVPPSDDYFVLDDLTERAIAYLNTQQALDPDRPFFLQVAYPAAHSPLQARPAERDAYKGRYDVGWDVIRAERLKRQRSLGLVPETTELPPLAPGIAAWDQLGAAEQRLYARYMEVYAGLITHLDRSIGKLLAALDTLGRRENTMIVLISDNGGSAEGTPTGTPNVFAAAFGRPVPLEEAAKLYDIMGEDPTFPHYPVGWACASNTPFRLYKQYAHLGGVADPLLVSWPRGIAARGEIRHRFVHVIDLYPTILEALKVERPATYGGRKLKPLEGASVAATFASDKAPTRTEQYFELGGQRAYMDGDWRLVTRHERGSDYAGDRWELYDLSREVNELTDLAGQHPEKVAELAEKWQAAAVRYGVFPLDDRNLIVKLGQDRQRQGVRPDWSFRPPMDRISAHLAPQVGGLGHEIIAEIERLPGQGDGVLVACGSRHAGYALFIHQGRLVYEQNLAPWVERLESPAPLPEGRIQVRFVQTMVSRPFEGGGALYLGGEKLVERPFARILLSTSYDGLSLGADLGNRVSTLYTGPNPFQGRLIELRYKIDNTPFGPLESKRLIDSIGIRV</sequence>
<dbReference type="PANTHER" id="PTHR42693">
    <property type="entry name" value="ARYLSULFATASE FAMILY MEMBER"/>
    <property type="match status" value="1"/>
</dbReference>
<dbReference type="InterPro" id="IPR006311">
    <property type="entry name" value="TAT_signal"/>
</dbReference>
<name>A0A317E3Q6_9PROT</name>
<dbReference type="InterPro" id="IPR017850">
    <property type="entry name" value="Alkaline_phosphatase_core_sf"/>
</dbReference>
<dbReference type="Gene3D" id="3.40.720.10">
    <property type="entry name" value="Alkaline Phosphatase, subunit A"/>
    <property type="match status" value="1"/>
</dbReference>
<dbReference type="AlphaFoldDB" id="A0A317E3Q6"/>
<evidence type="ECO:0000256" key="3">
    <source>
        <dbReference type="ARBA" id="ARBA00022801"/>
    </source>
</evidence>
<reference evidence="8" key="1">
    <citation type="submission" date="2018-05" db="EMBL/GenBank/DDBJ databases">
        <title>Zavarzinia sp. HR-AS.</title>
        <authorList>
            <person name="Lee Y."/>
            <person name="Jeon C.O."/>
        </authorList>
    </citation>
    <scope>NUCLEOTIDE SEQUENCE [LARGE SCALE GENOMIC DNA]</scope>
    <source>
        <strain evidence="8">DSM 1231</strain>
    </source>
</reference>
<dbReference type="PANTHER" id="PTHR42693:SF33">
    <property type="entry name" value="ARYLSULFATASE"/>
    <property type="match status" value="1"/>
</dbReference>
<dbReference type="InterPro" id="IPR024607">
    <property type="entry name" value="Sulfatase_CS"/>
</dbReference>
<evidence type="ECO:0000256" key="5">
    <source>
        <dbReference type="SAM" id="Phobius"/>
    </source>
</evidence>
<dbReference type="Pfam" id="PF00884">
    <property type="entry name" value="Sulfatase"/>
    <property type="match status" value="1"/>
</dbReference>
<keyword evidence="2" id="KW-0479">Metal-binding</keyword>
<dbReference type="PROSITE" id="PS51318">
    <property type="entry name" value="TAT"/>
    <property type="match status" value="1"/>
</dbReference>
<dbReference type="OrthoDB" id="9795675at2"/>
<dbReference type="EMBL" id="QGLF01000003">
    <property type="protein sequence ID" value="PWR20786.1"/>
    <property type="molecule type" value="Genomic_DNA"/>
</dbReference>
<evidence type="ECO:0000256" key="1">
    <source>
        <dbReference type="ARBA" id="ARBA00008779"/>
    </source>
</evidence>
<keyword evidence="5" id="KW-0472">Membrane</keyword>
<evidence type="ECO:0000256" key="2">
    <source>
        <dbReference type="ARBA" id="ARBA00022723"/>
    </source>
</evidence>
<comment type="caution">
    <text evidence="7">The sequence shown here is derived from an EMBL/GenBank/DDBJ whole genome shotgun (WGS) entry which is preliminary data.</text>
</comment>
<dbReference type="InterPro" id="IPR000917">
    <property type="entry name" value="Sulfatase_N"/>
</dbReference>
<evidence type="ECO:0000259" key="6">
    <source>
        <dbReference type="Pfam" id="PF00884"/>
    </source>
</evidence>
<dbReference type="CDD" id="cd16025">
    <property type="entry name" value="PAS_like"/>
    <property type="match status" value="1"/>
</dbReference>
<keyword evidence="8" id="KW-1185">Reference proteome</keyword>
<dbReference type="Gene3D" id="3.30.1120.10">
    <property type="match status" value="1"/>
</dbReference>
<dbReference type="GO" id="GO:0046872">
    <property type="term" value="F:metal ion binding"/>
    <property type="evidence" value="ECO:0007669"/>
    <property type="project" value="UniProtKB-KW"/>
</dbReference>
<protein>
    <submittedName>
        <fullName evidence="7">Sulfatase</fullName>
    </submittedName>
</protein>
<dbReference type="RefSeq" id="WP_109921430.1">
    <property type="nucleotide sequence ID" value="NZ_QGLF01000003.1"/>
</dbReference>
<keyword evidence="4" id="KW-0106">Calcium</keyword>
<dbReference type="Proteomes" id="UP000246077">
    <property type="component" value="Unassembled WGS sequence"/>
</dbReference>
<dbReference type="GO" id="GO:0004065">
    <property type="term" value="F:arylsulfatase activity"/>
    <property type="evidence" value="ECO:0007669"/>
    <property type="project" value="TreeGrafter"/>
</dbReference>
<dbReference type="PROSITE" id="PS00523">
    <property type="entry name" value="SULFATASE_1"/>
    <property type="match status" value="1"/>
</dbReference>
<evidence type="ECO:0000313" key="8">
    <source>
        <dbReference type="Proteomes" id="UP000246077"/>
    </source>
</evidence>
<keyword evidence="5" id="KW-0812">Transmembrane</keyword>
<feature type="domain" description="Sulfatase N-terminal" evidence="6">
    <location>
        <begin position="84"/>
        <end position="494"/>
    </location>
</feature>
<dbReference type="InterPro" id="IPR050738">
    <property type="entry name" value="Sulfatase"/>
</dbReference>
<proteinExistence type="inferred from homology"/>
<comment type="similarity">
    <text evidence="1">Belongs to the sulfatase family.</text>
</comment>
<accession>A0A317E3Q6</accession>
<keyword evidence="5" id="KW-1133">Transmembrane helix</keyword>
<dbReference type="SUPFAM" id="SSF53649">
    <property type="entry name" value="Alkaline phosphatase-like"/>
    <property type="match status" value="1"/>
</dbReference>
<evidence type="ECO:0000313" key="7">
    <source>
        <dbReference type="EMBL" id="PWR20786.1"/>
    </source>
</evidence>
<gene>
    <name evidence="7" type="ORF">DKG75_12390</name>
</gene>
<organism evidence="7 8">
    <name type="scientific">Zavarzinia compransoris</name>
    <dbReference type="NCBI Taxonomy" id="1264899"/>
    <lineage>
        <taxon>Bacteria</taxon>
        <taxon>Pseudomonadati</taxon>
        <taxon>Pseudomonadota</taxon>
        <taxon>Alphaproteobacteria</taxon>
        <taxon>Rhodospirillales</taxon>
        <taxon>Zavarziniaceae</taxon>
        <taxon>Zavarzinia</taxon>
    </lineage>
</organism>
<feature type="transmembrane region" description="Helical" evidence="5">
    <location>
        <begin position="20"/>
        <end position="41"/>
    </location>
</feature>
<evidence type="ECO:0000256" key="4">
    <source>
        <dbReference type="ARBA" id="ARBA00022837"/>
    </source>
</evidence>
<keyword evidence="3" id="KW-0378">Hydrolase</keyword>